<keyword evidence="1" id="KW-0812">Transmembrane</keyword>
<feature type="chain" id="PRO_5047256995" evidence="2">
    <location>
        <begin position="22"/>
        <end position="112"/>
    </location>
</feature>
<keyword evidence="1" id="KW-1133">Transmembrane helix</keyword>
<keyword evidence="1" id="KW-0472">Membrane</keyword>
<keyword evidence="4" id="KW-1185">Reference proteome</keyword>
<accession>A0ABT8TBE3</accession>
<feature type="transmembrane region" description="Helical" evidence="1">
    <location>
        <begin position="86"/>
        <end position="106"/>
    </location>
</feature>
<evidence type="ECO:0000313" key="3">
    <source>
        <dbReference type="EMBL" id="MDO3381425.1"/>
    </source>
</evidence>
<name>A0ABT8TBE3_9GAMM</name>
<evidence type="ECO:0000256" key="1">
    <source>
        <dbReference type="SAM" id="Phobius"/>
    </source>
</evidence>
<dbReference type="EMBL" id="JAULRT010000035">
    <property type="protein sequence ID" value="MDO3381425.1"/>
    <property type="molecule type" value="Genomic_DNA"/>
</dbReference>
<evidence type="ECO:0000256" key="2">
    <source>
        <dbReference type="SAM" id="SignalP"/>
    </source>
</evidence>
<dbReference type="RefSeq" id="WP_302711562.1">
    <property type="nucleotide sequence ID" value="NZ_JAULRT010000035.1"/>
</dbReference>
<evidence type="ECO:0000313" key="4">
    <source>
        <dbReference type="Proteomes" id="UP001168380"/>
    </source>
</evidence>
<comment type="caution">
    <text evidence="3">The sequence shown here is derived from an EMBL/GenBank/DDBJ whole genome shotgun (WGS) entry which is preliminary data.</text>
</comment>
<dbReference type="Proteomes" id="UP001168380">
    <property type="component" value="Unassembled WGS sequence"/>
</dbReference>
<protein>
    <submittedName>
        <fullName evidence="3">Uncharacterized protein</fullName>
    </submittedName>
</protein>
<proteinExistence type="predicted"/>
<feature type="signal peptide" evidence="2">
    <location>
        <begin position="1"/>
        <end position="21"/>
    </location>
</feature>
<gene>
    <name evidence="3" type="ORF">QWI16_04520</name>
</gene>
<reference evidence="3" key="1">
    <citation type="submission" date="2023-07" db="EMBL/GenBank/DDBJ databases">
        <title>Gilvimarinus algae sp. nov., isolated from the surface of Kelp.</title>
        <authorList>
            <person name="Sun Y.Y."/>
            <person name="Gong Y."/>
            <person name="Du Z.J."/>
        </authorList>
    </citation>
    <scope>NUCLEOTIDE SEQUENCE</scope>
    <source>
        <strain evidence="3">SDUM040014</strain>
    </source>
</reference>
<keyword evidence="2" id="KW-0732">Signal</keyword>
<sequence length="112" mass="12309">MNILRSVSFIALLVLSINSHAQLSLTQSDFTSLSYTQASWSLDFRRYQPVEALLDITRRTRAALTISVAVDAGTQQTRTAPVATRVLSYGLMGSLLLSLLLVVLGLRDAIRE</sequence>
<organism evidence="3 4">
    <name type="scientific">Gilvimarinus algae</name>
    <dbReference type="NCBI Taxonomy" id="3058037"/>
    <lineage>
        <taxon>Bacteria</taxon>
        <taxon>Pseudomonadati</taxon>
        <taxon>Pseudomonadota</taxon>
        <taxon>Gammaproteobacteria</taxon>
        <taxon>Cellvibrionales</taxon>
        <taxon>Cellvibrionaceae</taxon>
        <taxon>Gilvimarinus</taxon>
    </lineage>
</organism>